<keyword evidence="2" id="KW-1185">Reference proteome</keyword>
<accession>A0A0D6P8L0</accession>
<sequence>MIALGTSAIGMRRGIADAVGLGLDNTVGRHPLSKYAQEHFADEKAPELGGIDGNICPVKSAQARYSGAGLIPFARPDGRAKLRA</sequence>
<name>A0A0D6P8L0_9PROT</name>
<dbReference type="AlphaFoldDB" id="A0A0D6P8L0"/>
<evidence type="ECO:0000313" key="1">
    <source>
        <dbReference type="EMBL" id="GAN78012.1"/>
    </source>
</evidence>
<organism evidence="1 2">
    <name type="scientific">Acidisphaera rubrifaciens HS-AP3</name>
    <dbReference type="NCBI Taxonomy" id="1231350"/>
    <lineage>
        <taxon>Bacteria</taxon>
        <taxon>Pseudomonadati</taxon>
        <taxon>Pseudomonadota</taxon>
        <taxon>Alphaproteobacteria</taxon>
        <taxon>Acetobacterales</taxon>
        <taxon>Acetobacteraceae</taxon>
        <taxon>Acidisphaera</taxon>
    </lineage>
</organism>
<reference evidence="1 2" key="1">
    <citation type="submission" date="2012-11" db="EMBL/GenBank/DDBJ databases">
        <title>Whole genome sequence of Acidisphaera rubrifaciens HS-AP3.</title>
        <authorList>
            <person name="Azuma Y."/>
            <person name="Higashiura N."/>
            <person name="Hirakawa H."/>
            <person name="Matsushita K."/>
        </authorList>
    </citation>
    <scope>NUCLEOTIDE SEQUENCE [LARGE SCALE GENOMIC DNA]</scope>
    <source>
        <strain evidence="1 2">HS-AP3</strain>
    </source>
</reference>
<gene>
    <name evidence="1" type="ORF">Asru_0572_02</name>
</gene>
<dbReference type="EMBL" id="BANB01000572">
    <property type="protein sequence ID" value="GAN78012.1"/>
    <property type="molecule type" value="Genomic_DNA"/>
</dbReference>
<comment type="caution">
    <text evidence="1">The sequence shown here is derived from an EMBL/GenBank/DDBJ whole genome shotgun (WGS) entry which is preliminary data.</text>
</comment>
<dbReference type="Proteomes" id="UP000032680">
    <property type="component" value="Unassembled WGS sequence"/>
</dbReference>
<proteinExistence type="predicted"/>
<protein>
    <submittedName>
        <fullName evidence="1">Uncharacterized protein</fullName>
    </submittedName>
</protein>
<evidence type="ECO:0000313" key="2">
    <source>
        <dbReference type="Proteomes" id="UP000032680"/>
    </source>
</evidence>